<proteinExistence type="predicted"/>
<dbReference type="Proteomes" id="UP000237105">
    <property type="component" value="Unassembled WGS sequence"/>
</dbReference>
<dbReference type="AlphaFoldDB" id="A0A2P5AF16"/>
<gene>
    <name evidence="1" type="ORF">PanWU01x14_338680</name>
</gene>
<organism evidence="1 2">
    <name type="scientific">Parasponia andersonii</name>
    <name type="common">Sponia andersonii</name>
    <dbReference type="NCBI Taxonomy" id="3476"/>
    <lineage>
        <taxon>Eukaryota</taxon>
        <taxon>Viridiplantae</taxon>
        <taxon>Streptophyta</taxon>
        <taxon>Embryophyta</taxon>
        <taxon>Tracheophyta</taxon>
        <taxon>Spermatophyta</taxon>
        <taxon>Magnoliopsida</taxon>
        <taxon>eudicotyledons</taxon>
        <taxon>Gunneridae</taxon>
        <taxon>Pentapetalae</taxon>
        <taxon>rosids</taxon>
        <taxon>fabids</taxon>
        <taxon>Rosales</taxon>
        <taxon>Cannabaceae</taxon>
        <taxon>Parasponia</taxon>
    </lineage>
</organism>
<evidence type="ECO:0000313" key="2">
    <source>
        <dbReference type="Proteomes" id="UP000237105"/>
    </source>
</evidence>
<protein>
    <submittedName>
        <fullName evidence="1">Uncharacterized protein</fullName>
    </submittedName>
</protein>
<evidence type="ECO:0000313" key="1">
    <source>
        <dbReference type="EMBL" id="PON35123.1"/>
    </source>
</evidence>
<sequence length="311" mass="34067">MVGTILKTCSPNLEAWVCLPFSGLVASSYGWILPVFMKAGLGRIFENVYVLILEVGASCFEVGPWSGAGLFILCEDKVYASTAVIAAEALGVFWRLSSTLNTLSDFAWTSTILYGTFKRRWFDSIDPGCRPLTNKPAAWTESALCTRDITSRKHDKYSLRDSFAACSNRSRSRMVFCCLRAPAYYFKKRHSLVPGFQGHLLLKVVYVIEGSVFPSNGLKVGVVKSLGLGSIWIQSVKAVRLIPRIVCSARSSRAAPPSFLASNWEAHLLLSTAAPAWRGLVWLCRSPCICDLDGVGTSLGGWPPDSCWTSS</sequence>
<name>A0A2P5AF16_PARAD</name>
<accession>A0A2P5AF16</accession>
<keyword evidence="2" id="KW-1185">Reference proteome</keyword>
<dbReference type="EMBL" id="JXTB01000626">
    <property type="protein sequence ID" value="PON35123.1"/>
    <property type="molecule type" value="Genomic_DNA"/>
</dbReference>
<comment type="caution">
    <text evidence="1">The sequence shown here is derived from an EMBL/GenBank/DDBJ whole genome shotgun (WGS) entry which is preliminary data.</text>
</comment>
<reference evidence="2" key="1">
    <citation type="submission" date="2016-06" db="EMBL/GenBank/DDBJ databases">
        <title>Parallel loss of symbiosis genes in relatives of nitrogen-fixing non-legume Parasponia.</title>
        <authorList>
            <person name="Van Velzen R."/>
            <person name="Holmer R."/>
            <person name="Bu F."/>
            <person name="Rutten L."/>
            <person name="Van Zeijl A."/>
            <person name="Liu W."/>
            <person name="Santuari L."/>
            <person name="Cao Q."/>
            <person name="Sharma T."/>
            <person name="Shen D."/>
            <person name="Roswanjaya Y."/>
            <person name="Wardhani T."/>
            <person name="Kalhor M.S."/>
            <person name="Jansen J."/>
            <person name="Van den Hoogen J."/>
            <person name="Gungor B."/>
            <person name="Hartog M."/>
            <person name="Hontelez J."/>
            <person name="Verver J."/>
            <person name="Yang W.-C."/>
            <person name="Schijlen E."/>
            <person name="Repin R."/>
            <person name="Schilthuizen M."/>
            <person name="Schranz E."/>
            <person name="Heidstra R."/>
            <person name="Miyata K."/>
            <person name="Fedorova E."/>
            <person name="Kohlen W."/>
            <person name="Bisseling T."/>
            <person name="Smit S."/>
            <person name="Geurts R."/>
        </authorList>
    </citation>
    <scope>NUCLEOTIDE SEQUENCE [LARGE SCALE GENOMIC DNA]</scope>
    <source>
        <strain evidence="2">cv. WU1-14</strain>
    </source>
</reference>